<gene>
    <name evidence="1" type="primary">Acey_s0691.g1568</name>
    <name evidence="1" type="ORF">Y032_0691g1568</name>
</gene>
<name>A0A016WHS1_9BILA</name>
<comment type="caution">
    <text evidence="1">The sequence shown here is derived from an EMBL/GenBank/DDBJ whole genome shotgun (WGS) entry which is preliminary data.</text>
</comment>
<evidence type="ECO:0000313" key="1">
    <source>
        <dbReference type="EMBL" id="EYC38842.1"/>
    </source>
</evidence>
<proteinExistence type="predicted"/>
<dbReference type="AlphaFoldDB" id="A0A016WHS1"/>
<sequence>MGYTLITVQHERSLNCVIRQVETLAAAPPSCWSPLLSCCSRLSPYSSSCQRMAAVEGRMAAAGKRCCEGLYSTHYAAYTAIPAHFYRSDIANS</sequence>
<dbReference type="Proteomes" id="UP000024635">
    <property type="component" value="Unassembled WGS sequence"/>
</dbReference>
<keyword evidence="2" id="KW-1185">Reference proteome</keyword>
<reference evidence="2" key="1">
    <citation type="journal article" date="2015" name="Nat. Genet.">
        <title>The genome and transcriptome of the zoonotic hookworm Ancylostoma ceylanicum identify infection-specific gene families.</title>
        <authorList>
            <person name="Schwarz E.M."/>
            <person name="Hu Y."/>
            <person name="Antoshechkin I."/>
            <person name="Miller M.M."/>
            <person name="Sternberg P.W."/>
            <person name="Aroian R.V."/>
        </authorList>
    </citation>
    <scope>NUCLEOTIDE SEQUENCE</scope>
    <source>
        <strain evidence="2">HY135</strain>
    </source>
</reference>
<protein>
    <submittedName>
        <fullName evidence="1">Uncharacterized protein</fullName>
    </submittedName>
</protein>
<accession>A0A016WHS1</accession>
<evidence type="ECO:0000313" key="2">
    <source>
        <dbReference type="Proteomes" id="UP000024635"/>
    </source>
</evidence>
<organism evidence="1 2">
    <name type="scientific">Ancylostoma ceylanicum</name>
    <dbReference type="NCBI Taxonomy" id="53326"/>
    <lineage>
        <taxon>Eukaryota</taxon>
        <taxon>Metazoa</taxon>
        <taxon>Ecdysozoa</taxon>
        <taxon>Nematoda</taxon>
        <taxon>Chromadorea</taxon>
        <taxon>Rhabditida</taxon>
        <taxon>Rhabditina</taxon>
        <taxon>Rhabditomorpha</taxon>
        <taxon>Strongyloidea</taxon>
        <taxon>Ancylostomatidae</taxon>
        <taxon>Ancylostomatinae</taxon>
        <taxon>Ancylostoma</taxon>
    </lineage>
</organism>
<dbReference type="EMBL" id="JARK01000291">
    <property type="protein sequence ID" value="EYC38842.1"/>
    <property type="molecule type" value="Genomic_DNA"/>
</dbReference>